<keyword evidence="1" id="KW-1133">Transmembrane helix</keyword>
<protein>
    <submittedName>
        <fullName evidence="2">Uncharacterized protein</fullName>
    </submittedName>
</protein>
<proteinExistence type="predicted"/>
<keyword evidence="1" id="KW-0812">Transmembrane</keyword>
<sequence>MKQLFKEKVSKFGSLISLIAITTMLVVFSLVLPEFIGSTAGRVFIVVWALTAIIAFIAHVTRMNRQRPRYNIPRFAVKKDVRTNKMARTQRSSMRG</sequence>
<evidence type="ECO:0000256" key="1">
    <source>
        <dbReference type="SAM" id="Phobius"/>
    </source>
</evidence>
<evidence type="ECO:0000313" key="2">
    <source>
        <dbReference type="EMBL" id="MPN11127.1"/>
    </source>
</evidence>
<reference evidence="2" key="1">
    <citation type="submission" date="2019-08" db="EMBL/GenBank/DDBJ databases">
        <authorList>
            <person name="Kucharzyk K."/>
            <person name="Murdoch R.W."/>
            <person name="Higgins S."/>
            <person name="Loffler F."/>
        </authorList>
    </citation>
    <scope>NUCLEOTIDE SEQUENCE</scope>
</reference>
<comment type="caution">
    <text evidence="2">The sequence shown here is derived from an EMBL/GenBank/DDBJ whole genome shotgun (WGS) entry which is preliminary data.</text>
</comment>
<dbReference type="AlphaFoldDB" id="A0A645FA49"/>
<keyword evidence="1" id="KW-0472">Membrane</keyword>
<gene>
    <name evidence="2" type="ORF">SDC9_158428</name>
</gene>
<name>A0A645FA49_9ZZZZ</name>
<feature type="transmembrane region" description="Helical" evidence="1">
    <location>
        <begin position="43"/>
        <end position="61"/>
    </location>
</feature>
<organism evidence="2">
    <name type="scientific">bioreactor metagenome</name>
    <dbReference type="NCBI Taxonomy" id="1076179"/>
    <lineage>
        <taxon>unclassified sequences</taxon>
        <taxon>metagenomes</taxon>
        <taxon>ecological metagenomes</taxon>
    </lineage>
</organism>
<dbReference type="EMBL" id="VSSQ01057320">
    <property type="protein sequence ID" value="MPN11127.1"/>
    <property type="molecule type" value="Genomic_DNA"/>
</dbReference>
<accession>A0A645FA49</accession>
<feature type="transmembrane region" description="Helical" evidence="1">
    <location>
        <begin position="12"/>
        <end position="31"/>
    </location>
</feature>